<dbReference type="InterPro" id="IPR000182">
    <property type="entry name" value="GNAT_dom"/>
</dbReference>
<dbReference type="Pfam" id="PF00583">
    <property type="entry name" value="Acetyltransf_1"/>
    <property type="match status" value="1"/>
</dbReference>
<dbReference type="GO" id="GO:0016747">
    <property type="term" value="F:acyltransferase activity, transferring groups other than amino-acyl groups"/>
    <property type="evidence" value="ECO:0007669"/>
    <property type="project" value="InterPro"/>
</dbReference>
<comment type="caution">
    <text evidence="2">The sequence shown here is derived from an EMBL/GenBank/DDBJ whole genome shotgun (WGS) entry which is preliminary data.</text>
</comment>
<reference evidence="2" key="1">
    <citation type="journal article" date="2021" name="PeerJ">
        <title>Extensive microbial diversity within the chicken gut microbiome revealed by metagenomics and culture.</title>
        <authorList>
            <person name="Gilroy R."/>
            <person name="Ravi A."/>
            <person name="Getino M."/>
            <person name="Pursley I."/>
            <person name="Horton D.L."/>
            <person name="Alikhan N.F."/>
            <person name="Baker D."/>
            <person name="Gharbi K."/>
            <person name="Hall N."/>
            <person name="Watson M."/>
            <person name="Adriaenssens E.M."/>
            <person name="Foster-Nyarko E."/>
            <person name="Jarju S."/>
            <person name="Secka A."/>
            <person name="Antonio M."/>
            <person name="Oren A."/>
            <person name="Chaudhuri R.R."/>
            <person name="La Ragione R."/>
            <person name="Hildebrand F."/>
            <person name="Pallen M.J."/>
        </authorList>
    </citation>
    <scope>NUCLEOTIDE SEQUENCE</scope>
    <source>
        <strain evidence="2">CHK171-7178</strain>
    </source>
</reference>
<dbReference type="AlphaFoldDB" id="A0A921G218"/>
<reference evidence="2" key="2">
    <citation type="submission" date="2021-09" db="EMBL/GenBank/DDBJ databases">
        <authorList>
            <person name="Gilroy R."/>
        </authorList>
    </citation>
    <scope>NUCLEOTIDE SEQUENCE</scope>
    <source>
        <strain evidence="2">CHK171-7178</strain>
    </source>
</reference>
<dbReference type="SUPFAM" id="SSF55729">
    <property type="entry name" value="Acyl-CoA N-acyltransferases (Nat)"/>
    <property type="match status" value="1"/>
</dbReference>
<evidence type="ECO:0000313" key="2">
    <source>
        <dbReference type="EMBL" id="HJF33244.1"/>
    </source>
</evidence>
<feature type="domain" description="N-acetyltransferase" evidence="1">
    <location>
        <begin position="1"/>
        <end position="156"/>
    </location>
</feature>
<dbReference type="InterPro" id="IPR016181">
    <property type="entry name" value="Acyl_CoA_acyltransferase"/>
</dbReference>
<dbReference type="Proteomes" id="UP000698173">
    <property type="component" value="Unassembled WGS sequence"/>
</dbReference>
<accession>A0A921G218</accession>
<name>A0A921G218_SPOPS</name>
<dbReference type="PROSITE" id="PS51186">
    <property type="entry name" value="GNAT"/>
    <property type="match status" value="1"/>
</dbReference>
<dbReference type="Gene3D" id="3.40.630.30">
    <property type="match status" value="1"/>
</dbReference>
<evidence type="ECO:0000313" key="3">
    <source>
        <dbReference type="Proteomes" id="UP000698173"/>
    </source>
</evidence>
<gene>
    <name evidence="2" type="ORF">K8V56_15895</name>
</gene>
<evidence type="ECO:0000259" key="1">
    <source>
        <dbReference type="PROSITE" id="PS51186"/>
    </source>
</evidence>
<organism evidence="2 3">
    <name type="scientific">Sporosarcina psychrophila</name>
    <name type="common">Bacillus psychrophilus</name>
    <dbReference type="NCBI Taxonomy" id="1476"/>
    <lineage>
        <taxon>Bacteria</taxon>
        <taxon>Bacillati</taxon>
        <taxon>Bacillota</taxon>
        <taxon>Bacilli</taxon>
        <taxon>Bacillales</taxon>
        <taxon>Caryophanaceae</taxon>
        <taxon>Sporosarcina</taxon>
    </lineage>
</organism>
<proteinExistence type="predicted"/>
<sequence length="156" mass="17758">MKLTAISMSEEFAYEILIWKYDPPYDFYNNEHDAEAVEELLENNYTVVVDQNRELIGFFCAGSAAQVPLGANVGAYKEDIIDIGLGMMPTLTGKGNGFTFFSFVIESLYKKYGVVPVRLTVAKFNQRAIHLYEQFGFVKEKEFTTDSADFQTMRKV</sequence>
<protein>
    <submittedName>
        <fullName evidence="2">GNAT family N-acetyltransferase</fullName>
    </submittedName>
</protein>
<dbReference type="EMBL" id="DYWT01000249">
    <property type="protein sequence ID" value="HJF33244.1"/>
    <property type="molecule type" value="Genomic_DNA"/>
</dbReference>